<evidence type="ECO:0008006" key="3">
    <source>
        <dbReference type="Google" id="ProtNLM"/>
    </source>
</evidence>
<accession>A0A1G7DBE6</accession>
<keyword evidence="2" id="KW-1185">Reference proteome</keyword>
<dbReference type="STRING" id="1071918.SAMN05421544_11078"/>
<sequence>MRIKPTKCTVRLRKAEFKKEWYVYIESYPVFEVNNEKPKRVREYINRVLVR</sequence>
<dbReference type="AlphaFoldDB" id="A0A1G7DBE6"/>
<dbReference type="RefSeq" id="WP_245688910.1">
    <property type="nucleotide sequence ID" value="NZ_FNAS01000010.1"/>
</dbReference>
<dbReference type="EMBL" id="FNAS01000010">
    <property type="protein sequence ID" value="SDE48823.1"/>
    <property type="molecule type" value="Genomic_DNA"/>
</dbReference>
<evidence type="ECO:0000313" key="1">
    <source>
        <dbReference type="EMBL" id="SDE48823.1"/>
    </source>
</evidence>
<name>A0A1G7DBE6_9FLAO</name>
<organism evidence="1 2">
    <name type="scientific">Riemerella columbipharyngis</name>
    <dbReference type="NCBI Taxonomy" id="1071918"/>
    <lineage>
        <taxon>Bacteria</taxon>
        <taxon>Pseudomonadati</taxon>
        <taxon>Bacteroidota</taxon>
        <taxon>Flavobacteriia</taxon>
        <taxon>Flavobacteriales</taxon>
        <taxon>Weeksellaceae</taxon>
        <taxon>Riemerella</taxon>
    </lineage>
</organism>
<protein>
    <recommendedName>
        <fullName evidence="3">Phage integrase SAM-like domain-containing protein</fullName>
    </recommendedName>
</protein>
<evidence type="ECO:0000313" key="2">
    <source>
        <dbReference type="Proteomes" id="UP000198517"/>
    </source>
</evidence>
<gene>
    <name evidence="1" type="ORF">SAMN05421544_11078</name>
</gene>
<reference evidence="1 2" key="1">
    <citation type="submission" date="2016-10" db="EMBL/GenBank/DDBJ databases">
        <authorList>
            <person name="de Groot N.N."/>
        </authorList>
    </citation>
    <scope>NUCLEOTIDE SEQUENCE [LARGE SCALE GENOMIC DNA]</scope>
    <source>
        <strain evidence="1 2">DSM 24015</strain>
    </source>
</reference>
<dbReference type="Proteomes" id="UP000198517">
    <property type="component" value="Unassembled WGS sequence"/>
</dbReference>
<proteinExistence type="predicted"/>